<keyword evidence="2" id="KW-1185">Reference proteome</keyword>
<proteinExistence type="predicted"/>
<sequence>MYEWSGMPDSLSSASTPTPLRQLDCSMPTFSPKLQIPYLTPTNCSIKFPSKIPCYGPPSSHHTVEPAIPTKLFNSSLLCSINTTPPNNPTILSTPLLLEPVLLPQQNTSNSEKPLMSA</sequence>
<comment type="caution">
    <text evidence="1">The sequence shown here is derived from an EMBL/GenBank/DDBJ whole genome shotgun (WGS) entry which is preliminary data.</text>
</comment>
<reference evidence="1 2" key="1">
    <citation type="submission" date="2020-04" db="EMBL/GenBank/DDBJ databases">
        <title>Plant Genome Project.</title>
        <authorList>
            <person name="Zhang R.-G."/>
        </authorList>
    </citation>
    <scope>NUCLEOTIDE SEQUENCE [LARGE SCALE GENOMIC DNA]</scope>
    <source>
        <strain evidence="1">YNK0</strain>
        <tissue evidence="1">Leaf</tissue>
    </source>
</reference>
<accession>A0A834YM08</accession>
<evidence type="ECO:0000313" key="2">
    <source>
        <dbReference type="Proteomes" id="UP000655225"/>
    </source>
</evidence>
<dbReference type="AlphaFoldDB" id="A0A834YM08"/>
<organism evidence="1 2">
    <name type="scientific">Tetracentron sinense</name>
    <name type="common">Spur-leaf</name>
    <dbReference type="NCBI Taxonomy" id="13715"/>
    <lineage>
        <taxon>Eukaryota</taxon>
        <taxon>Viridiplantae</taxon>
        <taxon>Streptophyta</taxon>
        <taxon>Embryophyta</taxon>
        <taxon>Tracheophyta</taxon>
        <taxon>Spermatophyta</taxon>
        <taxon>Magnoliopsida</taxon>
        <taxon>Trochodendrales</taxon>
        <taxon>Trochodendraceae</taxon>
        <taxon>Tetracentron</taxon>
    </lineage>
</organism>
<dbReference type="Proteomes" id="UP000655225">
    <property type="component" value="Unassembled WGS sequence"/>
</dbReference>
<dbReference type="EMBL" id="JABCRI010000020">
    <property type="protein sequence ID" value="KAF8388387.1"/>
    <property type="molecule type" value="Genomic_DNA"/>
</dbReference>
<protein>
    <submittedName>
        <fullName evidence="1">Uncharacterized protein</fullName>
    </submittedName>
</protein>
<evidence type="ECO:0000313" key="1">
    <source>
        <dbReference type="EMBL" id="KAF8388387.1"/>
    </source>
</evidence>
<name>A0A834YM08_TETSI</name>
<gene>
    <name evidence="1" type="ORF">HHK36_027054</name>
</gene>